<dbReference type="EMBL" id="CM042012">
    <property type="protein sequence ID" value="KAI3751443.1"/>
    <property type="molecule type" value="Genomic_DNA"/>
</dbReference>
<reference evidence="2" key="1">
    <citation type="journal article" date="2022" name="Mol. Ecol. Resour.">
        <title>The genomes of chicory, endive, great burdock and yacon provide insights into Asteraceae palaeo-polyploidization history and plant inulin production.</title>
        <authorList>
            <person name="Fan W."/>
            <person name="Wang S."/>
            <person name="Wang H."/>
            <person name="Wang A."/>
            <person name="Jiang F."/>
            <person name="Liu H."/>
            <person name="Zhao H."/>
            <person name="Xu D."/>
            <person name="Zhang Y."/>
        </authorList>
    </citation>
    <scope>NUCLEOTIDE SEQUENCE [LARGE SCALE GENOMIC DNA]</scope>
    <source>
        <strain evidence="2">cv. Punajuju</strain>
    </source>
</reference>
<comment type="caution">
    <text evidence="1">The sequence shown here is derived from an EMBL/GenBank/DDBJ whole genome shotgun (WGS) entry which is preliminary data.</text>
</comment>
<keyword evidence="2" id="KW-1185">Reference proteome</keyword>
<name>A0ACB9DYN4_CICIN</name>
<evidence type="ECO:0000313" key="1">
    <source>
        <dbReference type="EMBL" id="KAI3751443.1"/>
    </source>
</evidence>
<protein>
    <submittedName>
        <fullName evidence="1">Uncharacterized protein</fullName>
    </submittedName>
</protein>
<gene>
    <name evidence="1" type="ORF">L2E82_22529</name>
</gene>
<reference evidence="1 2" key="2">
    <citation type="journal article" date="2022" name="Mol. Ecol. Resour.">
        <title>The genomes of chicory, endive, great burdock and yacon provide insights into Asteraceae paleo-polyploidization history and plant inulin production.</title>
        <authorList>
            <person name="Fan W."/>
            <person name="Wang S."/>
            <person name="Wang H."/>
            <person name="Wang A."/>
            <person name="Jiang F."/>
            <person name="Liu H."/>
            <person name="Zhao H."/>
            <person name="Xu D."/>
            <person name="Zhang Y."/>
        </authorList>
    </citation>
    <scope>NUCLEOTIDE SEQUENCE [LARGE SCALE GENOMIC DNA]</scope>
    <source>
        <strain evidence="2">cv. Punajuju</strain>
        <tissue evidence="1">Leaves</tissue>
    </source>
</reference>
<sequence>MNAAWPSYIIICEGVGGLWRGKPWAEEVRDKEARQTSVLCDAETAFIIFSIIPDKLFKYCSGSTDKLATFL</sequence>
<dbReference type="Proteomes" id="UP001055811">
    <property type="component" value="Linkage Group LG04"/>
</dbReference>
<evidence type="ECO:0000313" key="2">
    <source>
        <dbReference type="Proteomes" id="UP001055811"/>
    </source>
</evidence>
<accession>A0ACB9DYN4</accession>
<proteinExistence type="predicted"/>
<organism evidence="1 2">
    <name type="scientific">Cichorium intybus</name>
    <name type="common">Chicory</name>
    <dbReference type="NCBI Taxonomy" id="13427"/>
    <lineage>
        <taxon>Eukaryota</taxon>
        <taxon>Viridiplantae</taxon>
        <taxon>Streptophyta</taxon>
        <taxon>Embryophyta</taxon>
        <taxon>Tracheophyta</taxon>
        <taxon>Spermatophyta</taxon>
        <taxon>Magnoliopsida</taxon>
        <taxon>eudicotyledons</taxon>
        <taxon>Gunneridae</taxon>
        <taxon>Pentapetalae</taxon>
        <taxon>asterids</taxon>
        <taxon>campanulids</taxon>
        <taxon>Asterales</taxon>
        <taxon>Asteraceae</taxon>
        <taxon>Cichorioideae</taxon>
        <taxon>Cichorieae</taxon>
        <taxon>Cichoriinae</taxon>
        <taxon>Cichorium</taxon>
    </lineage>
</organism>